<reference evidence="1 2" key="1">
    <citation type="journal article" date="2019" name="Commun. Biol.">
        <title>The bagworm genome reveals a unique fibroin gene that provides high tensile strength.</title>
        <authorList>
            <person name="Kono N."/>
            <person name="Nakamura H."/>
            <person name="Ohtoshi R."/>
            <person name="Tomita M."/>
            <person name="Numata K."/>
            <person name="Arakawa K."/>
        </authorList>
    </citation>
    <scope>NUCLEOTIDE SEQUENCE [LARGE SCALE GENOMIC DNA]</scope>
</reference>
<accession>A0A4C1TQY1</accession>
<dbReference type="Proteomes" id="UP000299102">
    <property type="component" value="Unassembled WGS sequence"/>
</dbReference>
<dbReference type="EMBL" id="BGZK01000079">
    <property type="protein sequence ID" value="GBP16395.1"/>
    <property type="molecule type" value="Genomic_DNA"/>
</dbReference>
<dbReference type="AlphaFoldDB" id="A0A4C1TQY1"/>
<evidence type="ECO:0000313" key="2">
    <source>
        <dbReference type="Proteomes" id="UP000299102"/>
    </source>
</evidence>
<evidence type="ECO:0000313" key="1">
    <source>
        <dbReference type="EMBL" id="GBP16395.1"/>
    </source>
</evidence>
<keyword evidence="2" id="KW-1185">Reference proteome</keyword>
<protein>
    <submittedName>
        <fullName evidence="1">Uncharacterized protein</fullName>
    </submittedName>
</protein>
<sequence>MRSASIVVKSVEYKPEVVSDAAAASSPAAGARCSLRQRGGFEARVARPELKYCERTCHNSEVHSRVADVARAGAGRCPRVRSRSRRGPTAGAAALRALKNDYCTSEGANDLTCFARLEARGAGGRARGRGAPPALIRLFEGISPPNVFIPFISDAGGGQRRRRRDGVRSQTIYPAILVRPTAVAPSHRHSFSGKHFLNLPTLCSLVPASPVRVVTFAPVSVTSKRATSCERNVPESYREMA</sequence>
<gene>
    <name evidence="1" type="ORF">EVAR_9977_1</name>
</gene>
<proteinExistence type="predicted"/>
<organism evidence="1 2">
    <name type="scientific">Eumeta variegata</name>
    <name type="common">Bagworm moth</name>
    <name type="synonym">Eumeta japonica</name>
    <dbReference type="NCBI Taxonomy" id="151549"/>
    <lineage>
        <taxon>Eukaryota</taxon>
        <taxon>Metazoa</taxon>
        <taxon>Ecdysozoa</taxon>
        <taxon>Arthropoda</taxon>
        <taxon>Hexapoda</taxon>
        <taxon>Insecta</taxon>
        <taxon>Pterygota</taxon>
        <taxon>Neoptera</taxon>
        <taxon>Endopterygota</taxon>
        <taxon>Lepidoptera</taxon>
        <taxon>Glossata</taxon>
        <taxon>Ditrysia</taxon>
        <taxon>Tineoidea</taxon>
        <taxon>Psychidae</taxon>
        <taxon>Oiketicinae</taxon>
        <taxon>Eumeta</taxon>
    </lineage>
</organism>
<comment type="caution">
    <text evidence="1">The sequence shown here is derived from an EMBL/GenBank/DDBJ whole genome shotgun (WGS) entry which is preliminary data.</text>
</comment>
<name>A0A4C1TQY1_EUMVA</name>